<accession>A0A061S8D6</accession>
<dbReference type="Pfam" id="PF20133">
    <property type="entry name" value="HHL1-like"/>
    <property type="match status" value="1"/>
</dbReference>
<dbReference type="PANTHER" id="PTHR48191">
    <property type="entry name" value="PROTEIN HHL1 CHLOROPLASTIC"/>
    <property type="match status" value="1"/>
</dbReference>
<evidence type="ECO:0000313" key="2">
    <source>
        <dbReference type="EMBL" id="JAC79036.1"/>
    </source>
</evidence>
<reference evidence="2" key="1">
    <citation type="submission" date="2014-05" db="EMBL/GenBank/DDBJ databases">
        <title>The transcriptome of the halophilic microalga Tetraselmis sp. GSL018 isolated from the Great Salt Lake, Utah.</title>
        <authorList>
            <person name="Jinkerson R.E."/>
            <person name="D'Adamo S."/>
            <person name="Posewitz M.C."/>
        </authorList>
    </citation>
    <scope>NUCLEOTIDE SEQUENCE</scope>
    <source>
        <strain evidence="2">GSL018</strain>
    </source>
</reference>
<evidence type="ECO:0000256" key="1">
    <source>
        <dbReference type="SAM" id="MobiDB-lite"/>
    </source>
</evidence>
<sequence>MSSFVCTSPCSRHSSVTSTRLGQRSSPFSGRFSGHNSLHRGSVRGALQVTAGKGKGKQLYRQRPGMPNRPQMPPTPPVDPENEEFVLFVRSKKLPQWYPLSVVKGGTAANMLVKSMSGNFAKDTFKKTLIRNIGQVVYKEREEIETSLREKYPPMKAVKQFEYGFKIRDKSNPNSWYIPENILVIPPEDELPEAPLDEMASKAKNLFGGFGKKDSA</sequence>
<protein>
    <submittedName>
        <fullName evidence="2">Metalloendopeptidase family-saccharolysin &amp; thimet oligopeptidase</fullName>
    </submittedName>
</protein>
<feature type="region of interest" description="Disordered" evidence="1">
    <location>
        <begin position="1"/>
        <end position="78"/>
    </location>
</feature>
<name>A0A061S8D6_9CHLO</name>
<dbReference type="EMBL" id="GBEZ01006354">
    <property type="protein sequence ID" value="JAC79036.1"/>
    <property type="molecule type" value="Transcribed_RNA"/>
</dbReference>
<dbReference type="AlphaFoldDB" id="A0A061S8D6"/>
<dbReference type="PANTHER" id="PTHR48191:SF2">
    <property type="entry name" value="PROTEIN HHL1, CHLOROPLASTIC"/>
    <property type="match status" value="1"/>
</dbReference>
<organism evidence="2">
    <name type="scientific">Tetraselmis sp. GSL018</name>
    <dbReference type="NCBI Taxonomy" id="582737"/>
    <lineage>
        <taxon>Eukaryota</taxon>
        <taxon>Viridiplantae</taxon>
        <taxon>Chlorophyta</taxon>
        <taxon>core chlorophytes</taxon>
        <taxon>Chlorodendrophyceae</taxon>
        <taxon>Chlorodendrales</taxon>
        <taxon>Chlorodendraceae</taxon>
        <taxon>Tetraselmis</taxon>
    </lineage>
</organism>
<dbReference type="InterPro" id="IPR045388">
    <property type="entry name" value="HHL1-like"/>
</dbReference>
<gene>
    <name evidence="2" type="ORF">TSPGSL018_13699</name>
</gene>
<feature type="compositionally biased region" description="Polar residues" evidence="1">
    <location>
        <begin position="1"/>
        <end position="28"/>
    </location>
</feature>
<proteinExistence type="predicted"/>